<feature type="repeat" description="PPR" evidence="3">
    <location>
        <begin position="335"/>
        <end position="369"/>
    </location>
</feature>
<protein>
    <recommendedName>
        <fullName evidence="6">Pentatricopeptide repeat-containing protein</fullName>
    </recommendedName>
</protein>
<accession>A0AA89BRW7</accession>
<comment type="caution">
    <text evidence="4">The sequence shown here is derived from an EMBL/GenBank/DDBJ whole genome shotgun (WGS) entry which is preliminary data.</text>
</comment>
<feature type="repeat" description="PPR" evidence="3">
    <location>
        <begin position="265"/>
        <end position="299"/>
    </location>
</feature>
<dbReference type="Pfam" id="PF13812">
    <property type="entry name" value="PPR_3"/>
    <property type="match status" value="1"/>
</dbReference>
<dbReference type="EMBL" id="JAVXUP010000029">
    <property type="protein sequence ID" value="KAK3041731.1"/>
    <property type="molecule type" value="Genomic_DNA"/>
</dbReference>
<name>A0AA89BRW7_9ASTE</name>
<dbReference type="SUPFAM" id="SSF81901">
    <property type="entry name" value="HCP-like"/>
    <property type="match status" value="1"/>
</dbReference>
<evidence type="ECO:0000256" key="1">
    <source>
        <dbReference type="ARBA" id="ARBA00007626"/>
    </source>
</evidence>
<dbReference type="NCBIfam" id="TIGR00756">
    <property type="entry name" value="PPR"/>
    <property type="match status" value="7"/>
</dbReference>
<evidence type="ECO:0000256" key="2">
    <source>
        <dbReference type="ARBA" id="ARBA00022737"/>
    </source>
</evidence>
<evidence type="ECO:0000313" key="4">
    <source>
        <dbReference type="EMBL" id="KAK3041731.1"/>
    </source>
</evidence>
<evidence type="ECO:0000256" key="3">
    <source>
        <dbReference type="PROSITE-ProRule" id="PRU00708"/>
    </source>
</evidence>
<dbReference type="PANTHER" id="PTHR47936:SF1">
    <property type="entry name" value="PENTATRICOPEPTIDE REPEAT-CONTAINING PROTEIN GUN1, CHLOROPLASTIC"/>
    <property type="match status" value="1"/>
</dbReference>
<feature type="repeat" description="PPR" evidence="3">
    <location>
        <begin position="370"/>
        <end position="404"/>
    </location>
</feature>
<comment type="similarity">
    <text evidence="1">Belongs to the PPR family. P subfamily.</text>
</comment>
<feature type="repeat" description="PPR" evidence="3">
    <location>
        <begin position="197"/>
        <end position="227"/>
    </location>
</feature>
<dbReference type="Pfam" id="PF13041">
    <property type="entry name" value="PPR_2"/>
    <property type="match status" value="4"/>
</dbReference>
<sequence>MACRSVTTTTSRPLSDLIAQPTSLVSSITTLLQTLNPQNPNSPQSHPSPLAQFAPHLNPYLVTQVIETLKNPNHALYFFNWASNPDPNPTNYAHGHFAYIAITDLLISRGHFSAATRLLESSDKLSDFMVGKFIKAHGDRGHLRSAIHLFYRVRRKEMGRCLFSFNAILGVLVRESRLGLAQAIWGQSIKEGVMKPDVSSYTILIKGLCRMGMVEDAQKVFDRMGCEPNSITFNTMVNGFVKKGLMEDARRVSDVMMGTEGCSPDAVTYTTLIDGYCKNGEIDEAKRCFSEMVKQNCEPNALTYNALIYGLCLRGYVDEAKRLMTRMRLNGLKDNVATHTSLLKGYCIVGRLDEAVRHLREMIRIGMEPDLKSYGVVVNGCCKVKKPDEAIGLLSEMSGRGIRPNVFCFNAVIRVLVDLGELHRANLLLKQMKQMPLSGCDPNFVSYNTVISGLVRTRGRMREVEELASDMLRNGHDLDTTLYSFLVEGYCKDGNMERAMQVFLEMIQKGFLLDVHIFSVFVKELSMRGKVFEVERIFERMSSCHVIDVDNSSLGELWVLGNYGGHTMACCKMPAEAPKMIAGEELTDYDNQETGLRKT</sequence>
<feature type="repeat" description="PPR" evidence="3">
    <location>
        <begin position="443"/>
        <end position="478"/>
    </location>
</feature>
<keyword evidence="2" id="KW-0677">Repeat</keyword>
<dbReference type="AlphaFoldDB" id="A0AA89BRW7"/>
<dbReference type="Proteomes" id="UP001188597">
    <property type="component" value="Unassembled WGS sequence"/>
</dbReference>
<feature type="repeat" description="PPR" evidence="3">
    <location>
        <begin position="229"/>
        <end position="264"/>
    </location>
</feature>
<organism evidence="4 5">
    <name type="scientific">Escallonia herrerae</name>
    <dbReference type="NCBI Taxonomy" id="1293975"/>
    <lineage>
        <taxon>Eukaryota</taxon>
        <taxon>Viridiplantae</taxon>
        <taxon>Streptophyta</taxon>
        <taxon>Embryophyta</taxon>
        <taxon>Tracheophyta</taxon>
        <taxon>Spermatophyta</taxon>
        <taxon>Magnoliopsida</taxon>
        <taxon>eudicotyledons</taxon>
        <taxon>Gunneridae</taxon>
        <taxon>Pentapetalae</taxon>
        <taxon>asterids</taxon>
        <taxon>campanulids</taxon>
        <taxon>Escalloniales</taxon>
        <taxon>Escalloniaceae</taxon>
        <taxon>Escallonia</taxon>
    </lineage>
</organism>
<gene>
    <name evidence="4" type="ORF">RJ639_000655</name>
</gene>
<keyword evidence="5" id="KW-1185">Reference proteome</keyword>
<dbReference type="Gene3D" id="1.25.40.10">
    <property type="entry name" value="Tetratricopeptide repeat domain"/>
    <property type="match status" value="5"/>
</dbReference>
<feature type="repeat" description="PPR" evidence="3">
    <location>
        <begin position="300"/>
        <end position="334"/>
    </location>
</feature>
<feature type="repeat" description="PPR" evidence="3">
    <location>
        <begin position="479"/>
        <end position="513"/>
    </location>
</feature>
<dbReference type="InterPro" id="IPR011990">
    <property type="entry name" value="TPR-like_helical_dom_sf"/>
</dbReference>
<proteinExistence type="inferred from homology"/>
<dbReference type="PROSITE" id="PS51375">
    <property type="entry name" value="PPR"/>
    <property type="match status" value="8"/>
</dbReference>
<reference evidence="4" key="1">
    <citation type="submission" date="2022-12" db="EMBL/GenBank/DDBJ databases">
        <title>Draft genome assemblies for two species of Escallonia (Escalloniales).</title>
        <authorList>
            <person name="Chanderbali A."/>
            <person name="Dervinis C."/>
            <person name="Anghel I."/>
            <person name="Soltis D."/>
            <person name="Soltis P."/>
            <person name="Zapata F."/>
        </authorList>
    </citation>
    <scope>NUCLEOTIDE SEQUENCE</scope>
    <source>
        <strain evidence="4">UCBG64.0493</strain>
        <tissue evidence="4">Leaf</tissue>
    </source>
</reference>
<dbReference type="InterPro" id="IPR002885">
    <property type="entry name" value="PPR_rpt"/>
</dbReference>
<evidence type="ECO:0008006" key="6">
    <source>
        <dbReference type="Google" id="ProtNLM"/>
    </source>
</evidence>
<evidence type="ECO:0000313" key="5">
    <source>
        <dbReference type="Proteomes" id="UP001188597"/>
    </source>
</evidence>
<dbReference type="PANTHER" id="PTHR47936">
    <property type="entry name" value="PPR_LONG DOMAIN-CONTAINING PROTEIN"/>
    <property type="match status" value="1"/>
</dbReference>